<dbReference type="Pfam" id="PF00977">
    <property type="entry name" value="His_biosynth"/>
    <property type="match status" value="1"/>
</dbReference>
<dbReference type="InterPro" id="IPR050064">
    <property type="entry name" value="IGPS_HisA/HisF"/>
</dbReference>
<evidence type="ECO:0000256" key="5">
    <source>
        <dbReference type="ARBA" id="ARBA00023239"/>
    </source>
</evidence>
<dbReference type="NCBIfam" id="TIGR00735">
    <property type="entry name" value="hisF"/>
    <property type="match status" value="1"/>
</dbReference>
<comment type="caution">
    <text evidence="7">The sequence shown here is derived from an EMBL/GenBank/DDBJ whole genome shotgun (WGS) entry which is preliminary data.</text>
</comment>
<evidence type="ECO:0000313" key="7">
    <source>
        <dbReference type="EMBL" id="MPM43369.1"/>
    </source>
</evidence>
<sequence length="251" mass="27156">MVAKRIIPCLDVKNGRTVKGINFSDLIDSGDPVEMAKSYSLVGADELVFLDISATIEGRKTFVEVVSKIAENINIPFTVGGGISKIEDASRLFYAGADRVSINSSAVARPNLISEIAIKHGSQSVVVAIDYKREDSEVYVMTHGGTINSGRRLFDWIREAQERGAGELLLTSVDHDGTKSGFDCDLLRQIVDRLSIPVIASGGAGSLTDFLNVFETGGVDAALAASVFHKNIITIRRLKEYLINNGLNIRL</sequence>
<keyword evidence="4" id="KW-0368">Histidine biosynthesis</keyword>
<dbReference type="InterPro" id="IPR011060">
    <property type="entry name" value="RibuloseP-bd_barrel"/>
</dbReference>
<proteinExistence type="inferred from homology"/>
<evidence type="ECO:0000256" key="3">
    <source>
        <dbReference type="ARBA" id="ARBA00022605"/>
    </source>
</evidence>
<comment type="pathway">
    <text evidence="1">Amino-acid biosynthesis; L-histidine biosynthesis; L-histidine from 5-phospho-alpha-D-ribose 1-diphosphate: step 5/9.</text>
</comment>
<dbReference type="InterPro" id="IPR006062">
    <property type="entry name" value="His_biosynth"/>
</dbReference>
<dbReference type="CDD" id="cd04731">
    <property type="entry name" value="HisF"/>
    <property type="match status" value="1"/>
</dbReference>
<accession>A0A644ZQV9</accession>
<comment type="catalytic activity">
    <reaction evidence="6">
        <text>5-[(5-phospho-1-deoxy-D-ribulos-1-ylimino)methylamino]-1-(5-phospho-beta-D-ribosyl)imidazole-4-carboxamide + L-glutamine = D-erythro-1-(imidazol-4-yl)glycerol 3-phosphate + 5-amino-1-(5-phospho-beta-D-ribosyl)imidazole-4-carboxamide + L-glutamate + H(+)</text>
        <dbReference type="Rhea" id="RHEA:24793"/>
        <dbReference type="ChEBI" id="CHEBI:15378"/>
        <dbReference type="ChEBI" id="CHEBI:29985"/>
        <dbReference type="ChEBI" id="CHEBI:58278"/>
        <dbReference type="ChEBI" id="CHEBI:58359"/>
        <dbReference type="ChEBI" id="CHEBI:58475"/>
        <dbReference type="ChEBI" id="CHEBI:58525"/>
        <dbReference type="EC" id="4.3.2.10"/>
    </reaction>
</comment>
<dbReference type="GO" id="GO:0000105">
    <property type="term" value="P:L-histidine biosynthetic process"/>
    <property type="evidence" value="ECO:0007669"/>
    <property type="project" value="UniProtKB-UniPathway"/>
</dbReference>
<dbReference type="GO" id="GO:0000107">
    <property type="term" value="F:imidazoleglycerol-phosphate synthase activity"/>
    <property type="evidence" value="ECO:0007669"/>
    <property type="project" value="InterPro"/>
</dbReference>
<dbReference type="GO" id="GO:0016829">
    <property type="term" value="F:lyase activity"/>
    <property type="evidence" value="ECO:0007669"/>
    <property type="project" value="UniProtKB-KW"/>
</dbReference>
<dbReference type="Gene3D" id="3.20.20.70">
    <property type="entry name" value="Aldolase class I"/>
    <property type="match status" value="1"/>
</dbReference>
<dbReference type="InterPro" id="IPR004651">
    <property type="entry name" value="HisF"/>
</dbReference>
<evidence type="ECO:0000256" key="2">
    <source>
        <dbReference type="ARBA" id="ARBA00012809"/>
    </source>
</evidence>
<dbReference type="PANTHER" id="PTHR21235:SF2">
    <property type="entry name" value="IMIDAZOLE GLYCEROL PHOSPHATE SYNTHASE HISHF"/>
    <property type="match status" value="1"/>
</dbReference>
<evidence type="ECO:0000256" key="6">
    <source>
        <dbReference type="ARBA" id="ARBA00047838"/>
    </source>
</evidence>
<dbReference type="UniPathway" id="UPA00031">
    <property type="reaction ID" value="UER00010"/>
</dbReference>
<evidence type="ECO:0000256" key="4">
    <source>
        <dbReference type="ARBA" id="ARBA00023102"/>
    </source>
</evidence>
<dbReference type="InterPro" id="IPR013785">
    <property type="entry name" value="Aldolase_TIM"/>
</dbReference>
<dbReference type="EC" id="4.3.2.10" evidence="2"/>
<keyword evidence="5 7" id="KW-0456">Lyase</keyword>
<dbReference type="HAMAP" id="MF_01013">
    <property type="entry name" value="HisF"/>
    <property type="match status" value="1"/>
</dbReference>
<dbReference type="EMBL" id="VSSQ01010078">
    <property type="protein sequence ID" value="MPM43369.1"/>
    <property type="molecule type" value="Genomic_DNA"/>
</dbReference>
<protein>
    <recommendedName>
        <fullName evidence="2">imidazole glycerol-phosphate synthase</fullName>
        <ecNumber evidence="2">4.3.2.10</ecNumber>
    </recommendedName>
</protein>
<keyword evidence="3" id="KW-0028">Amino-acid biosynthesis</keyword>
<gene>
    <name evidence="7" type="primary">hisF_30</name>
    <name evidence="7" type="ORF">SDC9_90042</name>
</gene>
<dbReference type="AlphaFoldDB" id="A0A644ZQV9"/>
<dbReference type="PANTHER" id="PTHR21235">
    <property type="entry name" value="IMIDAZOLE GLYCEROL PHOSPHATE SYNTHASE SUBUNIT HISF/H IGP SYNTHASE SUBUNIT HISF/H"/>
    <property type="match status" value="1"/>
</dbReference>
<dbReference type="SUPFAM" id="SSF51366">
    <property type="entry name" value="Ribulose-phoshate binding barrel"/>
    <property type="match status" value="1"/>
</dbReference>
<organism evidence="7">
    <name type="scientific">bioreactor metagenome</name>
    <dbReference type="NCBI Taxonomy" id="1076179"/>
    <lineage>
        <taxon>unclassified sequences</taxon>
        <taxon>metagenomes</taxon>
        <taxon>ecological metagenomes</taxon>
    </lineage>
</organism>
<evidence type="ECO:0000256" key="1">
    <source>
        <dbReference type="ARBA" id="ARBA00005091"/>
    </source>
</evidence>
<reference evidence="7" key="1">
    <citation type="submission" date="2019-08" db="EMBL/GenBank/DDBJ databases">
        <authorList>
            <person name="Kucharzyk K."/>
            <person name="Murdoch R.W."/>
            <person name="Higgins S."/>
            <person name="Loffler F."/>
        </authorList>
    </citation>
    <scope>NUCLEOTIDE SEQUENCE</scope>
</reference>
<name>A0A644ZQV9_9ZZZZ</name>